<dbReference type="Proteomes" id="UP000005239">
    <property type="component" value="Unassembled WGS sequence"/>
</dbReference>
<dbReference type="EnsemblMetazoa" id="PPA44959.1">
    <property type="protein sequence ID" value="PPA44959.1"/>
    <property type="gene ID" value="WBGene00283328"/>
</dbReference>
<accession>A0A2A6CC58</accession>
<organism evidence="1 2">
    <name type="scientific">Pristionchus pacificus</name>
    <name type="common">Parasitic nematode worm</name>
    <dbReference type="NCBI Taxonomy" id="54126"/>
    <lineage>
        <taxon>Eukaryota</taxon>
        <taxon>Metazoa</taxon>
        <taxon>Ecdysozoa</taxon>
        <taxon>Nematoda</taxon>
        <taxon>Chromadorea</taxon>
        <taxon>Rhabditida</taxon>
        <taxon>Rhabditina</taxon>
        <taxon>Diplogasteromorpha</taxon>
        <taxon>Diplogasteroidea</taxon>
        <taxon>Neodiplogasteridae</taxon>
        <taxon>Pristionchus</taxon>
    </lineage>
</organism>
<reference evidence="2" key="1">
    <citation type="journal article" date="2008" name="Nat. Genet.">
        <title>The Pristionchus pacificus genome provides a unique perspective on nematode lifestyle and parasitism.</title>
        <authorList>
            <person name="Dieterich C."/>
            <person name="Clifton S.W."/>
            <person name="Schuster L.N."/>
            <person name="Chinwalla A."/>
            <person name="Delehaunty K."/>
            <person name="Dinkelacker I."/>
            <person name="Fulton L."/>
            <person name="Fulton R."/>
            <person name="Godfrey J."/>
            <person name="Minx P."/>
            <person name="Mitreva M."/>
            <person name="Roeseler W."/>
            <person name="Tian H."/>
            <person name="Witte H."/>
            <person name="Yang S.P."/>
            <person name="Wilson R.K."/>
            <person name="Sommer R.J."/>
        </authorList>
    </citation>
    <scope>NUCLEOTIDE SEQUENCE [LARGE SCALE GENOMIC DNA]</scope>
    <source>
        <strain evidence="2">PS312</strain>
    </source>
</reference>
<sequence length="65" mass="7170">MNQPGTVDCRLKWTLSMIDWIAGVPKYVHAVSAGDSHSFRSFMYPCLQNAVSHALMSIGVTEGKE</sequence>
<evidence type="ECO:0000313" key="1">
    <source>
        <dbReference type="EnsemblMetazoa" id="PPA44959.1"/>
    </source>
</evidence>
<keyword evidence="2" id="KW-1185">Reference proteome</keyword>
<evidence type="ECO:0000313" key="2">
    <source>
        <dbReference type="Proteomes" id="UP000005239"/>
    </source>
</evidence>
<dbReference type="AlphaFoldDB" id="A0A2A6CC58"/>
<gene>
    <name evidence="1" type="primary">WBGene00283328</name>
</gene>
<accession>A0A8R1Z5V4</accession>
<protein>
    <submittedName>
        <fullName evidence="1">Uncharacterized protein</fullName>
    </submittedName>
</protein>
<name>A0A2A6CC58_PRIPA</name>
<reference evidence="1" key="2">
    <citation type="submission" date="2022-06" db="UniProtKB">
        <authorList>
            <consortium name="EnsemblMetazoa"/>
        </authorList>
    </citation>
    <scope>IDENTIFICATION</scope>
    <source>
        <strain evidence="1">PS312</strain>
    </source>
</reference>
<proteinExistence type="predicted"/>